<accession>A0A6T6BX83</accession>
<reference evidence="6" key="1">
    <citation type="submission" date="2021-01" db="EMBL/GenBank/DDBJ databases">
        <authorList>
            <person name="Corre E."/>
            <person name="Pelletier E."/>
            <person name="Niang G."/>
            <person name="Scheremetjew M."/>
            <person name="Finn R."/>
            <person name="Kale V."/>
            <person name="Holt S."/>
            <person name="Cochrane G."/>
            <person name="Meng A."/>
            <person name="Brown T."/>
            <person name="Cohen L."/>
        </authorList>
    </citation>
    <scope>NUCLEOTIDE SEQUENCE</scope>
    <source>
        <strain evidence="6">SAG 36.94</strain>
    </source>
</reference>
<dbReference type="SUPFAM" id="SSF54928">
    <property type="entry name" value="RNA-binding domain, RBD"/>
    <property type="match status" value="1"/>
</dbReference>
<evidence type="ECO:0000313" key="5">
    <source>
        <dbReference type="EMBL" id="CAD9231477.1"/>
    </source>
</evidence>
<dbReference type="Pfam" id="PF00076">
    <property type="entry name" value="RRM_1"/>
    <property type="match status" value="1"/>
</dbReference>
<dbReference type="InterPro" id="IPR034215">
    <property type="entry name" value="RBM42_RRM"/>
</dbReference>
<dbReference type="InterPro" id="IPR000504">
    <property type="entry name" value="RRM_dom"/>
</dbReference>
<dbReference type="EMBL" id="HBGH01006751">
    <property type="protein sequence ID" value="CAD9231478.1"/>
    <property type="molecule type" value="Transcribed_RNA"/>
</dbReference>
<dbReference type="Gene3D" id="3.30.70.330">
    <property type="match status" value="1"/>
</dbReference>
<evidence type="ECO:0000256" key="1">
    <source>
        <dbReference type="ARBA" id="ARBA00022884"/>
    </source>
</evidence>
<keyword evidence="1 2" id="KW-0694">RNA-binding</keyword>
<evidence type="ECO:0000256" key="3">
    <source>
        <dbReference type="SAM" id="MobiDB-lite"/>
    </source>
</evidence>
<evidence type="ECO:0000313" key="6">
    <source>
        <dbReference type="EMBL" id="CAD9231478.1"/>
    </source>
</evidence>
<feature type="region of interest" description="Disordered" evidence="3">
    <location>
        <begin position="88"/>
        <end position="110"/>
    </location>
</feature>
<dbReference type="EMBL" id="HBGH01006750">
    <property type="protein sequence ID" value="CAD9231477.1"/>
    <property type="molecule type" value="Transcribed_RNA"/>
</dbReference>
<feature type="domain" description="RRM" evidence="4">
    <location>
        <begin position="240"/>
        <end position="318"/>
    </location>
</feature>
<dbReference type="CDD" id="cd12383">
    <property type="entry name" value="RRM_RBM42"/>
    <property type="match status" value="1"/>
</dbReference>
<dbReference type="AlphaFoldDB" id="A0A6T6BX83"/>
<protein>
    <recommendedName>
        <fullName evidence="4">RRM domain-containing protein</fullName>
    </recommendedName>
</protein>
<name>A0A6T6BX83_9RHOD</name>
<dbReference type="SMART" id="SM00360">
    <property type="entry name" value="RRM"/>
    <property type="match status" value="1"/>
</dbReference>
<evidence type="ECO:0000256" key="2">
    <source>
        <dbReference type="PROSITE-ProRule" id="PRU00176"/>
    </source>
</evidence>
<dbReference type="InterPro" id="IPR035979">
    <property type="entry name" value="RBD_domain_sf"/>
</dbReference>
<dbReference type="PROSITE" id="PS50102">
    <property type="entry name" value="RRM"/>
    <property type="match status" value="1"/>
</dbReference>
<dbReference type="PANTHER" id="PTHR47640:SF11">
    <property type="entry name" value="RNA-BINDING PROTEIN 42"/>
    <property type="match status" value="1"/>
</dbReference>
<feature type="compositionally biased region" description="Basic and acidic residues" evidence="3">
    <location>
        <begin position="88"/>
        <end position="104"/>
    </location>
</feature>
<evidence type="ECO:0000259" key="4">
    <source>
        <dbReference type="PROSITE" id="PS50102"/>
    </source>
</evidence>
<proteinExistence type="predicted"/>
<dbReference type="InterPro" id="IPR012677">
    <property type="entry name" value="Nucleotide-bd_a/b_plait_sf"/>
</dbReference>
<sequence length="346" mass="37898">MDDLDADLAKFEEELRVLEQGSEVVSGQADGGNKEYGGGNVDGAGRVAGGGAVVGVSSTKGTSGVTATPSWQRELAERDFRLLQARRSEAEKDDQLRAEAERRAAAKGGQWEWDEKRGEWFWKEKRTPLATESLQVNSTGPTMTIATTSPMTTTSTLKSTVVSAMGPTSASSVGIGSLHSVGSMVTPATGGTLEEQRNLTSSSMEPNAVELVRGRQKAVRTAAGTVWIDPTMEAWPENDFRIFVGDLGGDTTDETLRMAFERFPSYNMSRVVYDKRTKKCKGFGFVSFGKGEDMIHAMKEMNGKYIGSRPCKLRKSNWKERAMTEGRHKDLRALKKFTKSFPAKRK</sequence>
<dbReference type="InterPro" id="IPR050825">
    <property type="entry name" value="RBM42_RBP45_47-like"/>
</dbReference>
<dbReference type="PANTHER" id="PTHR47640">
    <property type="entry name" value="TRNA SELENOCYSTEINE 1-ASSOCIATED PROTEIN 1-RELATED-RELATED"/>
    <property type="match status" value="1"/>
</dbReference>
<dbReference type="GO" id="GO:0003729">
    <property type="term" value="F:mRNA binding"/>
    <property type="evidence" value="ECO:0007669"/>
    <property type="project" value="InterPro"/>
</dbReference>
<gene>
    <name evidence="5" type="ORF">CCAE0312_LOCUS3554</name>
    <name evidence="6" type="ORF">CCAE0312_LOCUS3555</name>
</gene>
<organism evidence="6">
    <name type="scientific">Compsopogon caeruleus</name>
    <dbReference type="NCBI Taxonomy" id="31354"/>
    <lineage>
        <taxon>Eukaryota</taxon>
        <taxon>Rhodophyta</taxon>
        <taxon>Compsopogonophyceae</taxon>
        <taxon>Compsopogonales</taxon>
        <taxon>Compsopogonaceae</taxon>
        <taxon>Compsopogon</taxon>
    </lineage>
</organism>
<feature type="region of interest" description="Disordered" evidence="3">
    <location>
        <begin position="21"/>
        <end position="42"/>
    </location>
</feature>